<reference evidence="2 3" key="2">
    <citation type="submission" date="2020-03" db="EMBL/GenBank/DDBJ databases">
        <authorList>
            <person name="Ichikawa N."/>
            <person name="Kimura A."/>
            <person name="Kitahashi Y."/>
            <person name="Uohara A."/>
        </authorList>
    </citation>
    <scope>NUCLEOTIDE SEQUENCE [LARGE SCALE GENOMIC DNA]</scope>
    <source>
        <strain evidence="2 3">NBRC 107702</strain>
    </source>
</reference>
<dbReference type="Proteomes" id="UP000502508">
    <property type="component" value="Chromosome"/>
</dbReference>
<accession>A0A6F8Y529</accession>
<dbReference type="KEGG" id="pfla:Pflav_076440"/>
<proteinExistence type="predicted"/>
<dbReference type="InterPro" id="IPR000719">
    <property type="entry name" value="Prot_kinase_dom"/>
</dbReference>
<evidence type="ECO:0000313" key="2">
    <source>
        <dbReference type="EMBL" id="BCB81234.1"/>
    </source>
</evidence>
<reference evidence="2 3" key="1">
    <citation type="submission" date="2020-03" db="EMBL/GenBank/DDBJ databases">
        <title>Whole genome shotgun sequence of Phytohabitans flavus NBRC 107702.</title>
        <authorList>
            <person name="Komaki H."/>
            <person name="Tamura T."/>
        </authorList>
    </citation>
    <scope>NUCLEOTIDE SEQUENCE [LARGE SCALE GENOMIC DNA]</scope>
    <source>
        <strain evidence="2 3">NBRC 107702</strain>
    </source>
</reference>
<dbReference type="GO" id="GO:0005524">
    <property type="term" value="F:ATP binding"/>
    <property type="evidence" value="ECO:0007669"/>
    <property type="project" value="InterPro"/>
</dbReference>
<evidence type="ECO:0000259" key="1">
    <source>
        <dbReference type="PROSITE" id="PS50011"/>
    </source>
</evidence>
<name>A0A6F8Y529_9ACTN</name>
<dbReference type="AlphaFoldDB" id="A0A6F8Y529"/>
<organism evidence="2 3">
    <name type="scientific">Phytohabitans flavus</name>
    <dbReference type="NCBI Taxonomy" id="1076124"/>
    <lineage>
        <taxon>Bacteria</taxon>
        <taxon>Bacillati</taxon>
        <taxon>Actinomycetota</taxon>
        <taxon>Actinomycetes</taxon>
        <taxon>Micromonosporales</taxon>
        <taxon>Micromonosporaceae</taxon>
    </lineage>
</organism>
<dbReference type="SMART" id="SM00220">
    <property type="entry name" value="S_TKc"/>
    <property type="match status" value="1"/>
</dbReference>
<feature type="domain" description="Protein kinase" evidence="1">
    <location>
        <begin position="1"/>
        <end position="262"/>
    </location>
</feature>
<sequence length="270" mass="28771">MAGGDEVRLGTDRYLVHEPVQVSEPADRSYREQRAIGRQLGSPGQGVRLVRLDVLRPGQVAETRREQLVREEHLQSALPGLPRCLSQHTDAHQLTFIFEQPQGAPLHAAYGLAPFPGFALDALLGALPGVVRTLGGLHRLGLAHRALHPDVLITVDGQLRLRDVGLAAVPPAAGEGWPDYRAPEQERPVLQPPGPATDVYQLAAIVYHLAVGQPAVPDPAPPSLLRPELSPTLDEPLLAGLAPIPAQRLTAKELVGGFGVVLRSGGAVVC</sequence>
<dbReference type="EMBL" id="AP022870">
    <property type="protein sequence ID" value="BCB81234.1"/>
    <property type="molecule type" value="Genomic_DNA"/>
</dbReference>
<dbReference type="GO" id="GO:0004672">
    <property type="term" value="F:protein kinase activity"/>
    <property type="evidence" value="ECO:0007669"/>
    <property type="project" value="InterPro"/>
</dbReference>
<dbReference type="InterPro" id="IPR011009">
    <property type="entry name" value="Kinase-like_dom_sf"/>
</dbReference>
<gene>
    <name evidence="2" type="ORF">Pflav_076440</name>
</gene>
<dbReference type="SUPFAM" id="SSF56112">
    <property type="entry name" value="Protein kinase-like (PK-like)"/>
    <property type="match status" value="1"/>
</dbReference>
<dbReference type="RefSeq" id="WP_173041156.1">
    <property type="nucleotide sequence ID" value="NZ_AP022870.1"/>
</dbReference>
<keyword evidence="3" id="KW-1185">Reference proteome</keyword>
<dbReference type="PROSITE" id="PS50011">
    <property type="entry name" value="PROTEIN_KINASE_DOM"/>
    <property type="match status" value="1"/>
</dbReference>
<dbReference type="Gene3D" id="1.10.510.10">
    <property type="entry name" value="Transferase(Phosphotransferase) domain 1"/>
    <property type="match status" value="1"/>
</dbReference>
<evidence type="ECO:0000313" key="3">
    <source>
        <dbReference type="Proteomes" id="UP000502508"/>
    </source>
</evidence>
<protein>
    <recommendedName>
        <fullName evidence="1">Protein kinase domain-containing protein</fullName>
    </recommendedName>
</protein>